<evidence type="ECO:0000313" key="2">
    <source>
        <dbReference type="EMBL" id="RMX73839.1"/>
    </source>
</evidence>
<evidence type="ECO:0008006" key="4">
    <source>
        <dbReference type="Google" id="ProtNLM"/>
    </source>
</evidence>
<dbReference type="Pfam" id="PF11489">
    <property type="entry name" value="Aim21"/>
    <property type="match status" value="2"/>
</dbReference>
<feature type="compositionally biased region" description="Polar residues" evidence="1">
    <location>
        <begin position="256"/>
        <end position="265"/>
    </location>
</feature>
<feature type="compositionally biased region" description="Polar residues" evidence="1">
    <location>
        <begin position="1058"/>
        <end position="1074"/>
    </location>
</feature>
<feature type="compositionally biased region" description="Polar residues" evidence="1">
    <location>
        <begin position="1023"/>
        <end position="1032"/>
    </location>
</feature>
<dbReference type="EMBL" id="QWIJ01001696">
    <property type="protein sequence ID" value="RMX73839.1"/>
    <property type="molecule type" value="Genomic_DNA"/>
</dbReference>
<feature type="compositionally biased region" description="Polar residues" evidence="1">
    <location>
        <begin position="664"/>
        <end position="675"/>
    </location>
</feature>
<feature type="compositionally biased region" description="Acidic residues" evidence="1">
    <location>
        <begin position="620"/>
        <end position="634"/>
    </location>
</feature>
<sequence>MRSKRTRKQTGWCDVVTIVREDGGKTDNHIQLLSAYPIYIRLIVSPIMSAPVVPPRPQRAQAPSNQEQQSQPQPQHQQAPQIPPRPIRKTDPSPDREAYTRSPLNFSPPTNGSNGPHSSSNLGVEPPRRPPSIALPEEVGQEGLEYTSYDQLPAEARKEEPAVEEQKRNVGAELPMHAPKASLPQSAAKSRIQTVTRTDSSQAEAAGIGKARPHDDSVDSSTSLSRTTSREQPGGRKDHLGRASSSEGSHPLRPRSSFNRSSPHLGTSPRPGSAHGVEGNDHEEGIPEIGQQIPLYPNAGDVQAPSPAPTLSQHTPGIGFWNDGSQRAHHRKRSSRHEFGPPGSYGLHGHGPREPADQFERDWIAKHPEEAAKEGHTPFMLRPESALSSEQLNRMVHENRDVGMGTSPAAIGTPSQDIAFEASDQFASRMASPKPSPAPLSELKKRESSSSHQPQSESPLRKTSFPFQADDDSGAIDSEADGDDVIHVDPPVRRGDKITGGGAMDNTVDLGPTGGNTKEKGGWIDERGDGVPILASDEITKRPGSAFLEPAISPDQTRSGDDDYFYDSDQQQHPSRRGSAQTQNRPTSRPNSMHGYQGGSLHRFVSHDEPHTSGMGTPLEEIEEYEPLFPEDDDGKQQEKPKAWAKRPGLAQHHFPSQDVWEDTPSSLQYMTTVETPEPPREKKEQNAEGEDRSGALFETPDQEQKRQTNDADMTKDSKTFAKPHFRSDVAHEMHHERPSANRFPSRDIWEDTPDSMRLVTTVSSPQMDETKSPPEERPTTAAIPGRQDEMEARSTTSVAGFTPVRPNVPARPQRSSKLAQEVKPEPEDPREEEVPDLGAKGEQLPDRTKPQIPERPKPIVPARPARGAAKEEGQSSLDPAAAGGAPLSKTPSASSGGSGSSDQTVTGSTAPAQPKTKPAVPARPMGSKIAALQAGFMSDLNNRLRLGQQGPPSKPKEQEEEAPAADDKPKEPLADARKGRARGPARRKPANAASASAAPAGSSDEWAFSKPTSLWSIAETDGTLTVSSADPTDQRRLSTEDTLELERELSLNEEKNTQTPTMNVRSNSLSGETAQPPGAIGAEGDIPPVSLSESTLRRSEAVKPEFEESLRGAETGSRSAEEVEKVKEGEMRSEVAGGAKGDDVDVQVEGEGGKKVEPDTAPPVGRKEYVEGDGGVAEGQ</sequence>
<feature type="compositionally biased region" description="Polar residues" evidence="1">
    <location>
        <begin position="578"/>
        <end position="591"/>
    </location>
</feature>
<feature type="compositionally biased region" description="Polar residues" evidence="1">
    <location>
        <begin position="759"/>
        <end position="768"/>
    </location>
</feature>
<feature type="compositionally biased region" description="Basic and acidic residues" evidence="1">
    <location>
        <begin position="966"/>
        <end position="979"/>
    </location>
</feature>
<feature type="compositionally biased region" description="Basic and acidic residues" evidence="1">
    <location>
        <begin position="1033"/>
        <end position="1057"/>
    </location>
</feature>
<protein>
    <recommendedName>
        <fullName evidence="4">Altered inheritance of mitochondria protein 21</fullName>
    </recommendedName>
</protein>
<feature type="compositionally biased region" description="Polar residues" evidence="1">
    <location>
        <begin position="102"/>
        <end position="122"/>
    </location>
</feature>
<feature type="region of interest" description="Disordered" evidence="1">
    <location>
        <begin position="541"/>
        <end position="1181"/>
    </location>
</feature>
<feature type="compositionally biased region" description="Basic and acidic residues" evidence="1">
    <location>
        <begin position="703"/>
        <end position="750"/>
    </location>
</feature>
<feature type="compositionally biased region" description="Polar residues" evidence="1">
    <location>
        <begin position="183"/>
        <end position="203"/>
    </location>
</feature>
<gene>
    <name evidence="2" type="ORF">D0869_13200</name>
</gene>
<feature type="compositionally biased region" description="Basic and acidic residues" evidence="1">
    <location>
        <begin position="517"/>
        <end position="529"/>
    </location>
</feature>
<name>A0A3M6W5U3_HORWE</name>
<organism evidence="2 3">
    <name type="scientific">Hortaea werneckii</name>
    <name type="common">Black yeast</name>
    <name type="synonym">Cladosporium werneckii</name>
    <dbReference type="NCBI Taxonomy" id="91943"/>
    <lineage>
        <taxon>Eukaryota</taxon>
        <taxon>Fungi</taxon>
        <taxon>Dikarya</taxon>
        <taxon>Ascomycota</taxon>
        <taxon>Pezizomycotina</taxon>
        <taxon>Dothideomycetes</taxon>
        <taxon>Dothideomycetidae</taxon>
        <taxon>Mycosphaerellales</taxon>
        <taxon>Teratosphaeriaceae</taxon>
        <taxon>Hortaea</taxon>
    </lineage>
</organism>
<evidence type="ECO:0000313" key="3">
    <source>
        <dbReference type="Proteomes" id="UP000281245"/>
    </source>
</evidence>
<proteinExistence type="predicted"/>
<feature type="compositionally biased region" description="Basic and acidic residues" evidence="1">
    <location>
        <begin position="155"/>
        <end position="170"/>
    </location>
</feature>
<feature type="compositionally biased region" description="Basic and acidic residues" evidence="1">
    <location>
        <begin position="844"/>
        <end position="858"/>
    </location>
</feature>
<feature type="region of interest" description="Disordered" evidence="1">
    <location>
        <begin position="53"/>
        <end position="529"/>
    </location>
</feature>
<feature type="compositionally biased region" description="Basic and acidic residues" evidence="1">
    <location>
        <begin position="678"/>
        <end position="694"/>
    </location>
</feature>
<feature type="compositionally biased region" description="Low complexity" evidence="1">
    <location>
        <begin position="889"/>
        <end position="910"/>
    </location>
</feature>
<feature type="compositionally biased region" description="Basic and acidic residues" evidence="1">
    <location>
        <begin position="1120"/>
        <end position="1134"/>
    </location>
</feature>
<dbReference type="Proteomes" id="UP000281245">
    <property type="component" value="Unassembled WGS sequence"/>
</dbReference>
<dbReference type="InterPro" id="IPR021582">
    <property type="entry name" value="Aim21"/>
</dbReference>
<dbReference type="AlphaFoldDB" id="A0A3M6W5U3"/>
<feature type="compositionally biased region" description="Basic and acidic residues" evidence="1">
    <location>
        <begin position="351"/>
        <end position="376"/>
    </location>
</feature>
<feature type="compositionally biased region" description="Acidic residues" evidence="1">
    <location>
        <begin position="469"/>
        <end position="483"/>
    </location>
</feature>
<feature type="compositionally biased region" description="Basic and acidic residues" evidence="1">
    <location>
        <begin position="769"/>
        <end position="779"/>
    </location>
</feature>
<feature type="compositionally biased region" description="Basic and acidic residues" evidence="1">
    <location>
        <begin position="484"/>
        <end position="497"/>
    </location>
</feature>
<feature type="compositionally biased region" description="Basic residues" evidence="1">
    <location>
        <begin position="980"/>
        <end position="990"/>
    </location>
</feature>
<evidence type="ECO:0000256" key="1">
    <source>
        <dbReference type="SAM" id="MobiDB-lite"/>
    </source>
</evidence>
<dbReference type="OrthoDB" id="5386574at2759"/>
<feature type="compositionally biased region" description="Basic and acidic residues" evidence="1">
    <location>
        <begin position="1096"/>
        <end position="1112"/>
    </location>
</feature>
<feature type="compositionally biased region" description="Basic and acidic residues" evidence="1">
    <location>
        <begin position="88"/>
        <end position="99"/>
    </location>
</feature>
<accession>A0A3M6W5U3</accession>
<feature type="compositionally biased region" description="Low complexity" evidence="1">
    <location>
        <begin position="991"/>
        <end position="1004"/>
    </location>
</feature>
<comment type="caution">
    <text evidence="2">The sequence shown here is derived from an EMBL/GenBank/DDBJ whole genome shotgun (WGS) entry which is preliminary data.</text>
</comment>
<feature type="compositionally biased region" description="Low complexity" evidence="1">
    <location>
        <begin position="61"/>
        <end position="80"/>
    </location>
</feature>
<reference evidence="2 3" key="1">
    <citation type="journal article" date="2018" name="BMC Genomics">
        <title>Genomic evidence for intraspecific hybridization in a clonal and extremely halotolerant yeast.</title>
        <authorList>
            <person name="Gostincar C."/>
            <person name="Stajich J.E."/>
            <person name="Zupancic J."/>
            <person name="Zalar P."/>
            <person name="Gunde-Cimerman N."/>
        </authorList>
    </citation>
    <scope>NUCLEOTIDE SEQUENCE [LARGE SCALE GENOMIC DNA]</scope>
    <source>
        <strain evidence="2 3">EXF-6656</strain>
    </source>
</reference>